<accession>A0A1L7N6S8</accession>
<dbReference type="EMBL" id="AP015029">
    <property type="protein sequence ID" value="BAW21172.1"/>
    <property type="molecule type" value="Genomic_DNA"/>
</dbReference>
<reference evidence="1 2" key="1">
    <citation type="submission" date="2015-11" db="EMBL/GenBank/DDBJ databases">
        <title>Complete genome sequencing of a biphenyl-degrading bacterium, Pseudomonas putida KF715 (=NBRC110667).</title>
        <authorList>
            <person name="Suenaga H."/>
            <person name="Fujihara N."/>
            <person name="Watanabe T."/>
            <person name="Hirose J."/>
            <person name="Kimura N."/>
            <person name="Yamazoe A."/>
            <person name="Hosoyama A."/>
            <person name="Shimodaira J."/>
            <person name="Furukawa K."/>
        </authorList>
    </citation>
    <scope>NUCLEOTIDE SEQUENCE [LARGE SCALE GENOMIC DNA]</scope>
    <source>
        <strain evidence="1 2">KF715</strain>
    </source>
</reference>
<evidence type="ECO:0000313" key="2">
    <source>
        <dbReference type="Proteomes" id="UP000218731"/>
    </source>
</evidence>
<dbReference type="InterPro" id="IPR036465">
    <property type="entry name" value="vWFA_dom_sf"/>
</dbReference>
<evidence type="ECO:0008006" key="3">
    <source>
        <dbReference type="Google" id="ProtNLM"/>
    </source>
</evidence>
<dbReference type="AlphaFoldDB" id="A0A1L7N6S8"/>
<organism evidence="1 2">
    <name type="scientific">Pseudomonas putida</name>
    <name type="common">Arthrobacter siderocapsulatus</name>
    <dbReference type="NCBI Taxonomy" id="303"/>
    <lineage>
        <taxon>Bacteria</taxon>
        <taxon>Pseudomonadati</taxon>
        <taxon>Pseudomonadota</taxon>
        <taxon>Gammaproteobacteria</taxon>
        <taxon>Pseudomonadales</taxon>
        <taxon>Pseudomonadaceae</taxon>
        <taxon>Pseudomonas</taxon>
    </lineage>
</organism>
<dbReference type="SUPFAM" id="SSF53300">
    <property type="entry name" value="vWA-like"/>
    <property type="match status" value="1"/>
</dbReference>
<sequence>MSESAARSPAPFRLLHAFVLRLRARLAHVSHAHAQSFFAALEAMPGPCTRCSIYWAGRFTLCASREDLAIYEDSFCAFFADITPPPVPVDDPVEQRVTGLLAPRGGEEAAGAQQGKETQALSANAMEILRQRDFATMSRAELTEVLHLIEALRFRHPLRQSRYRRASHLGRLHAQRTVRAAIEQHGEITRLVLASADLRPRRCVLLIDVSGSMKGYAEPLLRFGYAMANTVPGVTEVFSLGSRLARLTPLLCGQAPQAAMGAVTRALPDWGGGTRLGTGLQGFLDTWGQRGMARGAIVVIASDGWESGGAELLAEQMARLRRLAHRVIWVNPHKSSEGYEPVTAGMRAALPHVDAFVGGASLAELVALGHVIGSVAEPGWHCRT</sequence>
<dbReference type="PIRSF" id="PIRSF010256">
    <property type="entry name" value="CoxE_vWa"/>
    <property type="match status" value="1"/>
</dbReference>
<dbReference type="RefSeq" id="WP_096425536.1">
    <property type="nucleotide sequence ID" value="NZ_AP015029.1"/>
</dbReference>
<dbReference type="Proteomes" id="UP000218731">
    <property type="component" value="Chromosome 1"/>
</dbReference>
<proteinExistence type="predicted"/>
<dbReference type="InterPro" id="IPR011195">
    <property type="entry name" value="UCP010256"/>
</dbReference>
<evidence type="ECO:0000313" key="1">
    <source>
        <dbReference type="EMBL" id="BAW21172.1"/>
    </source>
</evidence>
<gene>
    <name evidence="1" type="ORF">KF715C_ch5990</name>
</gene>
<dbReference type="PANTHER" id="PTHR39338:SF6">
    <property type="entry name" value="BLL5662 PROTEIN"/>
    <property type="match status" value="1"/>
</dbReference>
<dbReference type="Pfam" id="PF05762">
    <property type="entry name" value="VWA_CoxE"/>
    <property type="match status" value="1"/>
</dbReference>
<protein>
    <recommendedName>
        <fullName evidence="3">VWA domain-containing protein</fullName>
    </recommendedName>
</protein>
<name>A0A1L7N6S8_PSEPU</name>
<dbReference type="Gene3D" id="3.40.50.410">
    <property type="entry name" value="von Willebrand factor, type A domain"/>
    <property type="match status" value="1"/>
</dbReference>
<dbReference type="InterPro" id="IPR008912">
    <property type="entry name" value="Uncharacterised_CoxE"/>
</dbReference>
<dbReference type="PANTHER" id="PTHR39338">
    <property type="entry name" value="BLL5662 PROTEIN-RELATED"/>
    <property type="match status" value="1"/>
</dbReference>